<reference evidence="1" key="1">
    <citation type="submission" date="2023-02" db="EMBL/GenBank/DDBJ databases">
        <title>Actinomadura rubrobrunea NBRC 14622.</title>
        <authorList>
            <person name="Ichikawa N."/>
            <person name="Sato H."/>
            <person name="Tonouchi N."/>
        </authorList>
    </citation>
    <scope>NUCLEOTIDE SEQUENCE</scope>
    <source>
        <strain evidence="1">NBRC 14622</strain>
    </source>
</reference>
<proteinExistence type="predicted"/>
<gene>
    <name evidence="1" type="ORF">Arub01_05780</name>
</gene>
<evidence type="ECO:0000313" key="1">
    <source>
        <dbReference type="EMBL" id="GLW62334.1"/>
    </source>
</evidence>
<accession>A0A9W6PSL2</accession>
<dbReference type="EMBL" id="BSRZ01000001">
    <property type="protein sequence ID" value="GLW62334.1"/>
    <property type="molecule type" value="Genomic_DNA"/>
</dbReference>
<comment type="caution">
    <text evidence="1">The sequence shown here is derived from an EMBL/GenBank/DDBJ whole genome shotgun (WGS) entry which is preliminary data.</text>
</comment>
<dbReference type="Proteomes" id="UP001165124">
    <property type="component" value="Unassembled WGS sequence"/>
</dbReference>
<name>A0A9W6PSL2_9ACTN</name>
<protein>
    <submittedName>
        <fullName evidence="1">Uncharacterized protein</fullName>
    </submittedName>
</protein>
<keyword evidence="2" id="KW-1185">Reference proteome</keyword>
<organism evidence="1 2">
    <name type="scientific">Actinomadura rubrobrunea</name>
    <dbReference type="NCBI Taxonomy" id="115335"/>
    <lineage>
        <taxon>Bacteria</taxon>
        <taxon>Bacillati</taxon>
        <taxon>Actinomycetota</taxon>
        <taxon>Actinomycetes</taxon>
        <taxon>Streptosporangiales</taxon>
        <taxon>Thermomonosporaceae</taxon>
        <taxon>Actinomadura</taxon>
    </lineage>
</organism>
<dbReference type="AlphaFoldDB" id="A0A9W6PSL2"/>
<dbReference type="RefSeq" id="WP_106258212.1">
    <property type="nucleotide sequence ID" value="NZ_BSRZ01000001.1"/>
</dbReference>
<evidence type="ECO:0000313" key="2">
    <source>
        <dbReference type="Proteomes" id="UP001165124"/>
    </source>
</evidence>
<sequence length="78" mass="8867">MTMDVRDRVPARAARGPAPAFDAPELEALVFEKRAFEGRALALDEDARRRIAVRVRAMRRARRDARVRAARVRRALLG</sequence>